<dbReference type="Pfam" id="PF12796">
    <property type="entry name" value="Ank_2"/>
    <property type="match status" value="1"/>
</dbReference>
<dbReference type="Proteomes" id="UP000053872">
    <property type="component" value="Unassembled WGS sequence"/>
</dbReference>
<feature type="compositionally biased region" description="Low complexity" evidence="4">
    <location>
        <begin position="133"/>
        <end position="142"/>
    </location>
</feature>
<name>A0A2I0MW82_COLLI</name>
<dbReference type="PANTHER" id="PTHR24173:SF1">
    <property type="entry name" value="ANKYRIN REPEAT DOMAIN-CONTAINING PROTEIN 33B"/>
    <property type="match status" value="1"/>
</dbReference>
<dbReference type="Pfam" id="PF00023">
    <property type="entry name" value="Ank"/>
    <property type="match status" value="1"/>
</dbReference>
<dbReference type="PANTHER" id="PTHR24173">
    <property type="entry name" value="ANKYRIN REPEAT CONTAINING"/>
    <property type="match status" value="1"/>
</dbReference>
<dbReference type="InParanoid" id="A0A2I0MW82"/>
<feature type="region of interest" description="Disordered" evidence="4">
    <location>
        <begin position="548"/>
        <end position="614"/>
    </location>
</feature>
<feature type="region of interest" description="Disordered" evidence="4">
    <location>
        <begin position="58"/>
        <end position="79"/>
    </location>
</feature>
<proteinExistence type="predicted"/>
<protein>
    <submittedName>
        <fullName evidence="5">Ankyrin repeat domain 33B</fullName>
    </submittedName>
</protein>
<evidence type="ECO:0000313" key="6">
    <source>
        <dbReference type="Proteomes" id="UP000053872"/>
    </source>
</evidence>
<dbReference type="STRING" id="8932.A0A2I0MW82"/>
<comment type="caution">
    <text evidence="5">The sequence shown here is derived from an EMBL/GenBank/DDBJ whole genome shotgun (WGS) entry which is preliminary data.</text>
</comment>
<dbReference type="Gene3D" id="1.25.40.20">
    <property type="entry name" value="Ankyrin repeat-containing domain"/>
    <property type="match status" value="1"/>
</dbReference>
<dbReference type="InterPro" id="IPR036770">
    <property type="entry name" value="Ankyrin_rpt-contain_sf"/>
</dbReference>
<dbReference type="AlphaFoldDB" id="A0A2I0MW82"/>
<keyword evidence="6" id="KW-1185">Reference proteome</keyword>
<keyword evidence="1" id="KW-0677">Repeat</keyword>
<dbReference type="InterPro" id="IPR002110">
    <property type="entry name" value="Ankyrin_rpt"/>
</dbReference>
<evidence type="ECO:0000256" key="3">
    <source>
        <dbReference type="PROSITE-ProRule" id="PRU00023"/>
    </source>
</evidence>
<evidence type="ECO:0000313" key="5">
    <source>
        <dbReference type="EMBL" id="PKK33944.1"/>
    </source>
</evidence>
<feature type="compositionally biased region" description="Acidic residues" evidence="4">
    <location>
        <begin position="143"/>
        <end position="166"/>
    </location>
</feature>
<evidence type="ECO:0000256" key="2">
    <source>
        <dbReference type="ARBA" id="ARBA00023043"/>
    </source>
</evidence>
<feature type="compositionally biased region" description="Basic and acidic residues" evidence="4">
    <location>
        <begin position="119"/>
        <end position="132"/>
    </location>
</feature>
<dbReference type="EMBL" id="AKCR02000001">
    <property type="protein sequence ID" value="PKK33944.1"/>
    <property type="molecule type" value="Genomic_DNA"/>
</dbReference>
<dbReference type="PROSITE" id="PS50297">
    <property type="entry name" value="ANK_REP_REGION"/>
    <property type="match status" value="1"/>
</dbReference>
<dbReference type="SMART" id="SM00248">
    <property type="entry name" value="ANK"/>
    <property type="match status" value="3"/>
</dbReference>
<dbReference type="SUPFAM" id="SSF48403">
    <property type="entry name" value="Ankyrin repeat"/>
    <property type="match status" value="1"/>
</dbReference>
<evidence type="ECO:0000256" key="4">
    <source>
        <dbReference type="SAM" id="MobiDB-lite"/>
    </source>
</evidence>
<sequence length="614" mass="68967">MLHCKLLHFADWGYKATARVSQLMTMTWQPHMLGLRGKVLVVGGYRVASVRSCQKLHPCPTEPMPASSKTDLPLAKAEPISDDGSTSVIIYSRRGKCYCAIAARERQLAGERVCPAPAAEKELPSTEAESSHELGAAGAAAEGLDEEDDEEDEEEEDCEEYEDFSELPDTCSIASDDSFYPPRGLEDDEEDRWSLEQGDRDSPETLTLFRACCTNNTIVLKALIRQGPEEEEVRETDRNRRNGLIVACYQGYVDIVIALAQCPHLDVNWQDNEGNTALITAAQAGHITITNYLLNYFPGLDIEKRNVFGFTALMKSAMQGRTECVKALMLAGANVHATDPSRGLTSWEWACYTGRSESAFIMQKLMDRPCPEQFCDQYKPEWPKMKELLAKAAEPKSCLQRISECMRAAISFRTFYGPEEDGVLDHMVKVTTSLSSPFIALSCRTVCPGSPPSVGKRRLAVQEILRKQRAEEIRSQDKDHFSSYEKLFQNSKVTLIPKKKDRRASLQPISLAVSQVSTVATRKASLLPLHLLRRSSVRPGFVIPKVRISKAPPPTFQPEKARRRSSAKDDPYLQIPKWRYKELKEERKKAEEQEKKKAADAQKQRQVSPARCRT</sequence>
<feature type="compositionally biased region" description="Basic and acidic residues" evidence="4">
    <location>
        <begin position="579"/>
        <end position="603"/>
    </location>
</feature>
<reference evidence="5 6" key="1">
    <citation type="journal article" date="2013" name="Science">
        <title>Genomic diversity and evolution of the head crest in the rock pigeon.</title>
        <authorList>
            <person name="Shapiro M.D."/>
            <person name="Kronenberg Z."/>
            <person name="Li C."/>
            <person name="Domyan E.T."/>
            <person name="Pan H."/>
            <person name="Campbell M."/>
            <person name="Tan H."/>
            <person name="Huff C.D."/>
            <person name="Hu H."/>
            <person name="Vickrey A.I."/>
            <person name="Nielsen S.C."/>
            <person name="Stringham S.A."/>
            <person name="Hu H."/>
            <person name="Willerslev E."/>
            <person name="Gilbert M.T."/>
            <person name="Yandell M."/>
            <person name="Zhang G."/>
            <person name="Wang J."/>
        </authorList>
    </citation>
    <scope>NUCLEOTIDE SEQUENCE [LARGE SCALE GENOMIC DNA]</scope>
    <source>
        <tissue evidence="5">Blood</tissue>
    </source>
</reference>
<accession>A0A2I0MW82</accession>
<gene>
    <name evidence="5" type="primary">ANKRD33B</name>
    <name evidence="5" type="ORF">A306_00001750</name>
</gene>
<dbReference type="PROSITE" id="PS50088">
    <property type="entry name" value="ANK_REPEAT"/>
    <property type="match status" value="1"/>
</dbReference>
<keyword evidence="2 3" id="KW-0040">ANK repeat</keyword>
<feature type="region of interest" description="Disordered" evidence="4">
    <location>
        <begin position="119"/>
        <end position="200"/>
    </location>
</feature>
<feature type="repeat" description="ANK" evidence="3">
    <location>
        <begin position="308"/>
        <end position="340"/>
    </location>
</feature>
<organism evidence="5 6">
    <name type="scientific">Columba livia</name>
    <name type="common">Rock dove</name>
    <dbReference type="NCBI Taxonomy" id="8932"/>
    <lineage>
        <taxon>Eukaryota</taxon>
        <taxon>Metazoa</taxon>
        <taxon>Chordata</taxon>
        <taxon>Craniata</taxon>
        <taxon>Vertebrata</taxon>
        <taxon>Euteleostomi</taxon>
        <taxon>Archelosauria</taxon>
        <taxon>Archosauria</taxon>
        <taxon>Dinosauria</taxon>
        <taxon>Saurischia</taxon>
        <taxon>Theropoda</taxon>
        <taxon>Coelurosauria</taxon>
        <taxon>Aves</taxon>
        <taxon>Neognathae</taxon>
        <taxon>Neoaves</taxon>
        <taxon>Columbimorphae</taxon>
        <taxon>Columbiformes</taxon>
        <taxon>Columbidae</taxon>
        <taxon>Columba</taxon>
    </lineage>
</organism>
<evidence type="ECO:0000256" key="1">
    <source>
        <dbReference type="ARBA" id="ARBA00022737"/>
    </source>
</evidence>